<feature type="transmembrane region" description="Helical" evidence="6">
    <location>
        <begin position="210"/>
        <end position="228"/>
    </location>
</feature>
<keyword evidence="3 6" id="KW-0812">Transmembrane</keyword>
<evidence type="ECO:0000256" key="4">
    <source>
        <dbReference type="ARBA" id="ARBA00022989"/>
    </source>
</evidence>
<dbReference type="PANTHER" id="PTHR47089">
    <property type="entry name" value="ABC TRANSPORTER, PERMEASE PROTEIN"/>
    <property type="match status" value="1"/>
</dbReference>
<comment type="subcellular location">
    <subcellularLocation>
        <location evidence="1">Cell membrane</location>
        <topology evidence="1">Multi-pass membrane protein</topology>
    </subcellularLocation>
</comment>
<accession>A0ABS5PSW1</accession>
<evidence type="ECO:0000256" key="2">
    <source>
        <dbReference type="ARBA" id="ARBA00022475"/>
    </source>
</evidence>
<feature type="transmembrane region" description="Helical" evidence="6">
    <location>
        <begin position="105"/>
        <end position="122"/>
    </location>
</feature>
<dbReference type="Proteomes" id="UP000746471">
    <property type="component" value="Unassembled WGS sequence"/>
</dbReference>
<keyword evidence="5 6" id="KW-0472">Membrane</keyword>
<name>A0ABS5PSW1_9FIRM</name>
<feature type="transmembrane region" description="Helical" evidence="6">
    <location>
        <begin position="161"/>
        <end position="181"/>
    </location>
</feature>
<organism evidence="7 8">
    <name type="scientific">Fusibacter paucivorans</name>
    <dbReference type="NCBI Taxonomy" id="76009"/>
    <lineage>
        <taxon>Bacteria</taxon>
        <taxon>Bacillati</taxon>
        <taxon>Bacillota</taxon>
        <taxon>Clostridia</taxon>
        <taxon>Eubacteriales</taxon>
        <taxon>Eubacteriales Family XII. Incertae Sedis</taxon>
        <taxon>Fusibacter</taxon>
    </lineage>
</organism>
<sequence>MLNDHEVLAKEPFFRITKRAHISNFKSWGIRLIAVVLSLIVCAFVIMAITGENPFNVYLGIIDGAIGKKRRLWVTIRETLTLLIIAVGLTPAFKMRFWNIGAEGQVLMGGLATAAVMIYLGPTLPNGIVLLLVFMASILAGLLWGIMPAYFKSKYNTNETLFTLMLNYVAMQIVTFCIVFWEKPSGSNTVGIINGANEGGWLPKLFGLDYGWSLVIVLLMTVGMYVYMKFSKHGYEIAVVGESQNTARYVGIDVKKVIMRTMMISGGICGLAGAIIVSGASHTISTSTAGGRGFTAIIVAWMSKFNPFVMILVSAFLVFMQQGAIQIASQFGLNENASDIITGIILFFLIGSEFFITYKVERTRAKKEATAK</sequence>
<dbReference type="Pfam" id="PF02653">
    <property type="entry name" value="BPD_transp_2"/>
    <property type="match status" value="1"/>
</dbReference>
<feature type="transmembrane region" description="Helical" evidence="6">
    <location>
        <begin position="308"/>
        <end position="328"/>
    </location>
</feature>
<evidence type="ECO:0000256" key="1">
    <source>
        <dbReference type="ARBA" id="ARBA00004651"/>
    </source>
</evidence>
<evidence type="ECO:0000256" key="3">
    <source>
        <dbReference type="ARBA" id="ARBA00022692"/>
    </source>
</evidence>
<reference evidence="7 8" key="1">
    <citation type="submission" date="2021-05" db="EMBL/GenBank/DDBJ databases">
        <title>Fusibacter ferrireducens sp. nov., an anaerobic, sulfur- and Fe-reducing bacterium isolated from the mangrove sediment.</title>
        <authorList>
            <person name="Qiu D."/>
        </authorList>
    </citation>
    <scope>NUCLEOTIDE SEQUENCE [LARGE SCALE GENOMIC DNA]</scope>
    <source>
        <strain evidence="7 8">DSM 12116</strain>
    </source>
</reference>
<feature type="transmembrane region" description="Helical" evidence="6">
    <location>
        <begin position="71"/>
        <end position="93"/>
    </location>
</feature>
<feature type="transmembrane region" description="Helical" evidence="6">
    <location>
        <begin position="128"/>
        <end position="149"/>
    </location>
</feature>
<evidence type="ECO:0000313" key="8">
    <source>
        <dbReference type="Proteomes" id="UP000746471"/>
    </source>
</evidence>
<evidence type="ECO:0000256" key="5">
    <source>
        <dbReference type="ARBA" id="ARBA00023136"/>
    </source>
</evidence>
<feature type="transmembrane region" description="Helical" evidence="6">
    <location>
        <begin position="28"/>
        <end position="51"/>
    </location>
</feature>
<dbReference type="InterPro" id="IPR001851">
    <property type="entry name" value="ABC_transp_permease"/>
</dbReference>
<feature type="transmembrane region" description="Helical" evidence="6">
    <location>
        <begin position="340"/>
        <end position="358"/>
    </location>
</feature>
<protein>
    <submittedName>
        <fullName evidence="7">ABC transporter permease</fullName>
    </submittedName>
</protein>
<proteinExistence type="predicted"/>
<dbReference type="PANTHER" id="PTHR47089:SF1">
    <property type="entry name" value="GUANOSINE ABC TRANSPORTER PERMEASE PROTEIN NUPP"/>
    <property type="match status" value="1"/>
</dbReference>
<evidence type="ECO:0000313" key="7">
    <source>
        <dbReference type="EMBL" id="MBS7528254.1"/>
    </source>
</evidence>
<gene>
    <name evidence="7" type="ORF">KHM83_16315</name>
</gene>
<keyword evidence="4 6" id="KW-1133">Transmembrane helix</keyword>
<comment type="caution">
    <text evidence="7">The sequence shown here is derived from an EMBL/GenBank/DDBJ whole genome shotgun (WGS) entry which is preliminary data.</text>
</comment>
<dbReference type="CDD" id="cd06580">
    <property type="entry name" value="TM_PBP1_transp_TpRbsC_like"/>
    <property type="match status" value="1"/>
</dbReference>
<keyword evidence="8" id="KW-1185">Reference proteome</keyword>
<feature type="transmembrane region" description="Helical" evidence="6">
    <location>
        <begin position="257"/>
        <end position="277"/>
    </location>
</feature>
<dbReference type="EMBL" id="JAHBCL010000034">
    <property type="protein sequence ID" value="MBS7528254.1"/>
    <property type="molecule type" value="Genomic_DNA"/>
</dbReference>
<keyword evidence="2" id="KW-1003">Cell membrane</keyword>
<dbReference type="RefSeq" id="WP_213238115.1">
    <property type="nucleotide sequence ID" value="NZ_JAHBCL010000034.1"/>
</dbReference>
<evidence type="ECO:0000256" key="6">
    <source>
        <dbReference type="SAM" id="Phobius"/>
    </source>
</evidence>